<proteinExistence type="predicted"/>
<evidence type="ECO:0000256" key="1">
    <source>
        <dbReference type="SAM" id="Phobius"/>
    </source>
</evidence>
<feature type="transmembrane region" description="Helical" evidence="1">
    <location>
        <begin position="49"/>
        <end position="71"/>
    </location>
</feature>
<dbReference type="EMBL" id="CP144697">
    <property type="protein sequence ID" value="WVZ15967.1"/>
    <property type="molecule type" value="Genomic_DNA"/>
</dbReference>
<protein>
    <submittedName>
        <fullName evidence="2">Uncharacterized protein</fullName>
    </submittedName>
</protein>
<accession>A0AAQ3NWA0</accession>
<evidence type="ECO:0000313" key="2">
    <source>
        <dbReference type="EMBL" id="WVZ15967.1"/>
    </source>
</evidence>
<keyword evidence="1" id="KW-0812">Transmembrane</keyword>
<dbReference type="Proteomes" id="UP001374535">
    <property type="component" value="Chromosome 4"/>
</dbReference>
<evidence type="ECO:0000313" key="3">
    <source>
        <dbReference type="Proteomes" id="UP001374535"/>
    </source>
</evidence>
<keyword evidence="1" id="KW-0472">Membrane</keyword>
<dbReference type="AlphaFoldDB" id="A0AAQ3NWA0"/>
<keyword evidence="3" id="KW-1185">Reference proteome</keyword>
<name>A0AAQ3NWA0_VIGMU</name>
<organism evidence="2 3">
    <name type="scientific">Vigna mungo</name>
    <name type="common">Black gram</name>
    <name type="synonym">Phaseolus mungo</name>
    <dbReference type="NCBI Taxonomy" id="3915"/>
    <lineage>
        <taxon>Eukaryota</taxon>
        <taxon>Viridiplantae</taxon>
        <taxon>Streptophyta</taxon>
        <taxon>Embryophyta</taxon>
        <taxon>Tracheophyta</taxon>
        <taxon>Spermatophyta</taxon>
        <taxon>Magnoliopsida</taxon>
        <taxon>eudicotyledons</taxon>
        <taxon>Gunneridae</taxon>
        <taxon>Pentapetalae</taxon>
        <taxon>rosids</taxon>
        <taxon>fabids</taxon>
        <taxon>Fabales</taxon>
        <taxon>Fabaceae</taxon>
        <taxon>Papilionoideae</taxon>
        <taxon>50 kb inversion clade</taxon>
        <taxon>NPAAA clade</taxon>
        <taxon>indigoferoid/millettioid clade</taxon>
        <taxon>Phaseoleae</taxon>
        <taxon>Vigna</taxon>
    </lineage>
</organism>
<keyword evidence="1" id="KW-1133">Transmembrane helix</keyword>
<sequence>MFFVVYSDPCDASIPFMFCFPISLFWVQKQFQSYNGISEYASQINIPELWLSIFIDQMMIVSQYIYIYIYIYMYLVYINVSGHTNSDENYLYVVDTVTKSAVQFF</sequence>
<reference evidence="2 3" key="1">
    <citation type="journal article" date="2023" name="Life. Sci Alliance">
        <title>Evolutionary insights into 3D genome organization and epigenetic landscape of Vigna mungo.</title>
        <authorList>
            <person name="Junaid A."/>
            <person name="Singh B."/>
            <person name="Bhatia S."/>
        </authorList>
    </citation>
    <scope>NUCLEOTIDE SEQUENCE [LARGE SCALE GENOMIC DNA]</scope>
    <source>
        <strain evidence="2">Urdbean</strain>
    </source>
</reference>
<gene>
    <name evidence="2" type="ORF">V8G54_013533</name>
</gene>